<reference evidence="1 2" key="1">
    <citation type="submission" date="2020-04" db="EMBL/GenBank/DDBJ databases">
        <title>Sphingobium sp. AR-3-1 isolated from Arctic soil.</title>
        <authorList>
            <person name="Dahal R.H."/>
            <person name="Chaudhary D.K."/>
        </authorList>
    </citation>
    <scope>NUCLEOTIDE SEQUENCE [LARGE SCALE GENOMIC DNA]</scope>
    <source>
        <strain evidence="1 2">AR-3-1</strain>
    </source>
</reference>
<proteinExistence type="predicted"/>
<dbReference type="EMBL" id="JABBFV010000045">
    <property type="protein sequence ID" value="NML13247.1"/>
    <property type="molecule type" value="Genomic_DNA"/>
</dbReference>
<comment type="caution">
    <text evidence="1">The sequence shown here is derived from an EMBL/GenBank/DDBJ whole genome shotgun (WGS) entry which is preliminary data.</text>
</comment>
<evidence type="ECO:0000313" key="2">
    <source>
        <dbReference type="Proteomes" id="UP000519023"/>
    </source>
</evidence>
<dbReference type="AlphaFoldDB" id="A0A7X9X0K1"/>
<accession>A0A7X9X0K1</accession>
<dbReference type="Proteomes" id="UP000519023">
    <property type="component" value="Unassembled WGS sequence"/>
</dbReference>
<organism evidence="1 2">
    <name type="scientific">Sphingobium psychrophilum</name>
    <dbReference type="NCBI Taxonomy" id="2728834"/>
    <lineage>
        <taxon>Bacteria</taxon>
        <taxon>Pseudomonadati</taxon>
        <taxon>Pseudomonadota</taxon>
        <taxon>Alphaproteobacteria</taxon>
        <taxon>Sphingomonadales</taxon>
        <taxon>Sphingomonadaceae</taxon>
        <taxon>Sphingobium</taxon>
    </lineage>
</organism>
<evidence type="ECO:0000313" key="1">
    <source>
        <dbReference type="EMBL" id="NML13247.1"/>
    </source>
</evidence>
<protein>
    <submittedName>
        <fullName evidence="1">Uncharacterized protein</fullName>
    </submittedName>
</protein>
<sequence length="71" mass="7154">MDDDAVVKATGTALSTIAAVLERAGIASGQEIANLIGMCGKIASEDGDDNEGTILATWSGMIADSISQTPN</sequence>
<name>A0A7X9X0K1_9SPHN</name>
<gene>
    <name evidence="1" type="ORF">HHL08_24545</name>
</gene>
<dbReference type="RefSeq" id="WP_169575508.1">
    <property type="nucleotide sequence ID" value="NZ_JABBFV010000045.1"/>
</dbReference>
<keyword evidence="2" id="KW-1185">Reference proteome</keyword>